<protein>
    <submittedName>
        <fullName evidence="1">Glycosyltransferase</fullName>
        <ecNumber evidence="1">2.4.-.-</ecNumber>
    </submittedName>
</protein>
<dbReference type="Proteomes" id="UP001226091">
    <property type="component" value="Chromosome"/>
</dbReference>
<keyword evidence="1" id="KW-0808">Transferase</keyword>
<accession>A0ACD4R5E5</accession>
<evidence type="ECO:0000313" key="2">
    <source>
        <dbReference type="Proteomes" id="UP001226091"/>
    </source>
</evidence>
<reference evidence="2" key="1">
    <citation type="journal article" date="2025" name="Aquaculture">
        <title>Assessment of the bioflocculant production and safety properties of Metabacillus hrfriensis sp. nov. based on phenotypic and whole-genome sequencing analysis.</title>
        <authorList>
            <person name="Zhang R."/>
            <person name="Zhao Z."/>
            <person name="Luo L."/>
            <person name="Wang S."/>
            <person name="Guo K."/>
            <person name="Xu W."/>
        </authorList>
    </citation>
    <scope>NUCLEOTIDE SEQUENCE [LARGE SCALE GENOMIC DNA]</scope>
    <source>
        <strain evidence="2">CT-WN-B3</strain>
    </source>
</reference>
<keyword evidence="2" id="KW-1185">Reference proteome</keyword>
<sequence>MLDKNTKIIHAPIEVAGQVGLISEQLRKLGYQSNAYNFFINYLNYKNNYNTDAFELVAIFQLSLDYYDIFHFHNSLTFMEQFKDLEMIKKAGKKIIMHHRGNDVRSFSAARKGENYENPYVNTKSSLSDDVIHSNLSYFSEIADAAIVQDFELYNYVKDYYHAKQKKVYILPRLIETGKYTPVYPEGNKKPLIVHAPTLPEFKGTKIIEETIDKLKDKITFDYIRVENMSHEEATAIYKKADIVIDQILCGAYGNLSVEAMALGKPVVCYVRPDVQASLPSCLPIVSANPDTLYKVLKILLEDTDIQKELGIAGRKYVEEYHEASVVMEYLLNIYKEVLS</sequence>
<evidence type="ECO:0000313" key="1">
    <source>
        <dbReference type="EMBL" id="WHZ55663.1"/>
    </source>
</evidence>
<name>A0ACD4R5E5_9BACI</name>
<keyword evidence="1" id="KW-0328">Glycosyltransferase</keyword>
<dbReference type="EC" id="2.4.-.-" evidence="1"/>
<proteinExistence type="predicted"/>
<organism evidence="1 2">
    <name type="scientific">Metabacillus hrfriensis</name>
    <dbReference type="NCBI Taxonomy" id="3048891"/>
    <lineage>
        <taxon>Bacteria</taxon>
        <taxon>Bacillati</taxon>
        <taxon>Bacillota</taxon>
        <taxon>Bacilli</taxon>
        <taxon>Bacillales</taxon>
        <taxon>Bacillaceae</taxon>
        <taxon>Metabacillus</taxon>
    </lineage>
</organism>
<dbReference type="EMBL" id="CP126116">
    <property type="protein sequence ID" value="WHZ55663.1"/>
    <property type="molecule type" value="Genomic_DNA"/>
</dbReference>
<gene>
    <name evidence="1" type="ORF">QLQ22_13085</name>
</gene>